<dbReference type="SUPFAM" id="SSF160214">
    <property type="entry name" value="FlaG-like"/>
    <property type="match status" value="1"/>
</dbReference>
<comment type="caution">
    <text evidence="1">The sequence shown here is derived from an EMBL/GenBank/DDBJ whole genome shotgun (WGS) entry which is preliminary data.</text>
</comment>
<dbReference type="InterPro" id="IPR005186">
    <property type="entry name" value="FlaG"/>
</dbReference>
<dbReference type="InterPro" id="IPR035924">
    <property type="entry name" value="FlaG-like_sf"/>
</dbReference>
<dbReference type="GeneID" id="87580690"/>
<dbReference type="EMBL" id="ACWF01000114">
    <property type="protein sequence ID" value="EHL77362.1"/>
    <property type="molecule type" value="Genomic_DNA"/>
</dbReference>
<dbReference type="AlphaFoldDB" id="G9QM35"/>
<dbReference type="PANTHER" id="PTHR37166:SF1">
    <property type="entry name" value="PROTEIN FLAG"/>
    <property type="match status" value="1"/>
</dbReference>
<proteinExistence type="predicted"/>
<dbReference type="PANTHER" id="PTHR37166">
    <property type="entry name" value="PROTEIN FLAG"/>
    <property type="match status" value="1"/>
</dbReference>
<gene>
    <name evidence="1" type="ORF">HMPREF1015_02093</name>
</gene>
<dbReference type="RefSeq" id="WP_004439705.1">
    <property type="nucleotide sequence ID" value="NZ_JH414756.1"/>
</dbReference>
<dbReference type="PATRIC" id="fig|665952.3.peg.2135"/>
<name>G9QM35_9BACI</name>
<organism evidence="1 2">
    <name type="scientific">Bacillus smithii 7_3_47FAA</name>
    <dbReference type="NCBI Taxonomy" id="665952"/>
    <lineage>
        <taxon>Bacteria</taxon>
        <taxon>Bacillati</taxon>
        <taxon>Bacillota</taxon>
        <taxon>Bacilli</taxon>
        <taxon>Bacillales</taxon>
        <taxon>Bacillaceae</taxon>
        <taxon>Bacillus</taxon>
    </lineage>
</organism>
<accession>G9QM35</accession>
<dbReference type="Proteomes" id="UP000011747">
    <property type="component" value="Unassembled WGS sequence"/>
</dbReference>
<dbReference type="Pfam" id="PF03646">
    <property type="entry name" value="FlaG"/>
    <property type="match status" value="1"/>
</dbReference>
<evidence type="ECO:0000313" key="1">
    <source>
        <dbReference type="EMBL" id="EHL77362.1"/>
    </source>
</evidence>
<dbReference type="HOGENOM" id="CLU_120910_3_2_9"/>
<evidence type="ECO:0008006" key="3">
    <source>
        <dbReference type="Google" id="ProtNLM"/>
    </source>
</evidence>
<sequence length="117" mass="13547">MVEKVANSELIYQAVTLQQDVLKRTAEDQTTMTQQPAFPQLSHSKEQVHEIVESMNHFLKSSNTHLKFVFHDQLKEYYVKIVNDETNEVVKEIPPKKLLDIYAAMANYLGILVDKKI</sequence>
<protein>
    <recommendedName>
        <fullName evidence="3">Flagellar protein FlaG</fullName>
    </recommendedName>
</protein>
<reference evidence="1 2" key="1">
    <citation type="submission" date="2011-09" db="EMBL/GenBank/DDBJ databases">
        <title>The Genome Sequence of Bacillus smithii 7_3_47FAA.</title>
        <authorList>
            <consortium name="The Broad Institute Genome Sequencing Platform"/>
            <person name="Earl A."/>
            <person name="Ward D."/>
            <person name="Feldgarden M."/>
            <person name="Gevers D."/>
            <person name="Daigneault M."/>
            <person name="Strauss J."/>
            <person name="Allen-Vercoe E."/>
            <person name="Young S.K."/>
            <person name="Zeng Q."/>
            <person name="Gargeya S."/>
            <person name="Fitzgerald M."/>
            <person name="Haas B."/>
            <person name="Abouelleil A."/>
            <person name="Alvarado L."/>
            <person name="Arachchi H.M."/>
            <person name="Berlin A."/>
            <person name="Brown A."/>
            <person name="Chapman S.B."/>
            <person name="Chen Z."/>
            <person name="Dunbar C."/>
            <person name="Freedman E."/>
            <person name="Gearin G."/>
            <person name="Goldberg J."/>
            <person name="Griggs A."/>
            <person name="Gujja S."/>
            <person name="Heiman D."/>
            <person name="Howarth C."/>
            <person name="Larson L."/>
            <person name="Lui A."/>
            <person name="MacDonald P.J.P."/>
            <person name="Montmayeur A."/>
            <person name="Murphy C."/>
            <person name="Neiman D."/>
            <person name="Pearson M."/>
            <person name="Priest M."/>
            <person name="Roberts A."/>
            <person name="Saif S."/>
            <person name="Shea T."/>
            <person name="Shenoy N."/>
            <person name="Sisk P."/>
            <person name="Stolte C."/>
            <person name="Sykes S."/>
            <person name="Wortman J."/>
            <person name="Nusbaum C."/>
            <person name="Birren B."/>
        </authorList>
    </citation>
    <scope>NUCLEOTIDE SEQUENCE [LARGE SCALE GENOMIC DNA]</scope>
    <source>
        <strain evidence="1 2">7_3_47FAA</strain>
    </source>
</reference>
<keyword evidence="2" id="KW-1185">Reference proteome</keyword>
<dbReference type="Gene3D" id="3.30.160.170">
    <property type="entry name" value="FlaG-like"/>
    <property type="match status" value="1"/>
</dbReference>
<evidence type="ECO:0000313" key="2">
    <source>
        <dbReference type="Proteomes" id="UP000011747"/>
    </source>
</evidence>
<dbReference type="NCBIfam" id="NF005834">
    <property type="entry name" value="PRK07738.1"/>
    <property type="match status" value="1"/>
</dbReference>